<name>A0A914GVE8_GLORO</name>
<feature type="transmembrane region" description="Helical" evidence="2">
    <location>
        <begin position="105"/>
        <end position="125"/>
    </location>
</feature>
<feature type="region of interest" description="Disordered" evidence="1">
    <location>
        <begin position="321"/>
        <end position="344"/>
    </location>
</feature>
<keyword evidence="3" id="KW-1185">Reference proteome</keyword>
<evidence type="ECO:0000313" key="3">
    <source>
        <dbReference type="Proteomes" id="UP000887572"/>
    </source>
</evidence>
<sequence length="344" mass="39730">MVVGNLEFRRAIKGNGAEILKAMMAGQFRKNRFLTLWTGFQCFEIRFNDENVIEFLKSIGRLFDSTAPMFSLTNAFCFVVQLSATKTNGSYKDIILIDTKISMPMLYFISTISFLFLFYVVTATASTADDDDVFLAFVKGEPNFEKFCKELEENGKLENIRKLENDKMQSLNTLDQKKDFLIQMYEAHLGGIEKIEHERKECEKLRKYLDILYEYLFRVYLEAADQTLSQQLPAQMLMNTKQNEAAEMGVLNFLEGQPRNYYKSQFDGTIISSVDEDVLFLAFRLKTKRQNCEKFGKYLNILYEYLFRVHLEAAAGQKLSKQLPAGDDDNGPFSEQNEAKEKAN</sequence>
<dbReference type="Proteomes" id="UP000887572">
    <property type="component" value="Unplaced"/>
</dbReference>
<dbReference type="AlphaFoldDB" id="A0A914GVE8"/>
<keyword evidence="2" id="KW-0472">Membrane</keyword>
<dbReference type="WBParaSite" id="Gr19_v10_g11548.t1">
    <property type="protein sequence ID" value="Gr19_v10_g11548.t1"/>
    <property type="gene ID" value="Gr19_v10_g11548"/>
</dbReference>
<accession>A0A914GVE8</accession>
<keyword evidence="2" id="KW-1133">Transmembrane helix</keyword>
<evidence type="ECO:0000256" key="1">
    <source>
        <dbReference type="SAM" id="MobiDB-lite"/>
    </source>
</evidence>
<reference evidence="4" key="1">
    <citation type="submission" date="2022-11" db="UniProtKB">
        <authorList>
            <consortium name="WormBaseParasite"/>
        </authorList>
    </citation>
    <scope>IDENTIFICATION</scope>
</reference>
<keyword evidence="2" id="KW-0812">Transmembrane</keyword>
<evidence type="ECO:0000313" key="4">
    <source>
        <dbReference type="WBParaSite" id="Gr19_v10_g11548.t1"/>
    </source>
</evidence>
<protein>
    <submittedName>
        <fullName evidence="4">Uncharacterized protein</fullName>
    </submittedName>
</protein>
<organism evidence="3 4">
    <name type="scientific">Globodera rostochiensis</name>
    <name type="common">Golden nematode worm</name>
    <name type="synonym">Heterodera rostochiensis</name>
    <dbReference type="NCBI Taxonomy" id="31243"/>
    <lineage>
        <taxon>Eukaryota</taxon>
        <taxon>Metazoa</taxon>
        <taxon>Ecdysozoa</taxon>
        <taxon>Nematoda</taxon>
        <taxon>Chromadorea</taxon>
        <taxon>Rhabditida</taxon>
        <taxon>Tylenchina</taxon>
        <taxon>Tylenchomorpha</taxon>
        <taxon>Tylenchoidea</taxon>
        <taxon>Heteroderidae</taxon>
        <taxon>Heteroderinae</taxon>
        <taxon>Globodera</taxon>
    </lineage>
</organism>
<evidence type="ECO:0000256" key="2">
    <source>
        <dbReference type="SAM" id="Phobius"/>
    </source>
</evidence>
<proteinExistence type="predicted"/>